<keyword evidence="1" id="KW-0175">Coiled coil</keyword>
<dbReference type="Proteomes" id="UP000007796">
    <property type="component" value="Unassembled WGS sequence"/>
</dbReference>
<feature type="region of interest" description="Disordered" evidence="2">
    <location>
        <begin position="358"/>
        <end position="412"/>
    </location>
</feature>
<evidence type="ECO:0000313" key="4">
    <source>
        <dbReference type="Proteomes" id="UP000007796"/>
    </source>
</evidence>
<dbReference type="RefSeq" id="XP_014169011.1">
    <property type="nucleotide sequence ID" value="XM_014313536.1"/>
</dbReference>
<name>F0XRP1_GROCL</name>
<dbReference type="AlphaFoldDB" id="F0XRP1"/>
<gene>
    <name evidence="3" type="ORF">CMQ_7896</name>
</gene>
<organism evidence="4">
    <name type="scientific">Grosmannia clavigera (strain kw1407 / UAMH 11150)</name>
    <name type="common">Blue stain fungus</name>
    <name type="synonym">Graphiocladiella clavigera</name>
    <dbReference type="NCBI Taxonomy" id="655863"/>
    <lineage>
        <taxon>Eukaryota</taxon>
        <taxon>Fungi</taxon>
        <taxon>Dikarya</taxon>
        <taxon>Ascomycota</taxon>
        <taxon>Pezizomycotina</taxon>
        <taxon>Sordariomycetes</taxon>
        <taxon>Sordariomycetidae</taxon>
        <taxon>Ophiostomatales</taxon>
        <taxon>Ophiostomataceae</taxon>
        <taxon>Leptographium</taxon>
    </lineage>
</organism>
<sequence>METIDCRCSSCQNALGTTVNLWTQIGRSYYSPVASPHPRLSVQACGAARAGEKGTLVEGCRLQDIECHLCNAVVGIECLAVPTNHALDNNQVLLRKTAFSAVGQGGKVVDLNVVQKLRLRYSERRSEESDAEAEYGRVDGWTVDPEIMVIQEQIETQRADIDRIDSAGLQVVAAMDAAISRMGSEVTGFQETMRKLQQDLGGHQGGLSQVQAQASMLTDALHDTQKRFDIATSQLRKSVGTVKTEIRQLKEQLKSVTKAMPQDSDRNTAVIEKQGREIESLRSELAGFGRQMQRHQQERTAGSVAHGVPAFGSRELDIITESITRLSGRASQVEPLQMELVILKGRVQRLESLSWKEAEEESLQTDEPLSTTQQGLSTASQRKRRQTGTGPPSKRSSRRQPASPTRYRGQED</sequence>
<evidence type="ECO:0000256" key="2">
    <source>
        <dbReference type="SAM" id="MobiDB-lite"/>
    </source>
</evidence>
<evidence type="ECO:0000313" key="3">
    <source>
        <dbReference type="EMBL" id="EFW99528.1"/>
    </source>
</evidence>
<keyword evidence="4" id="KW-1185">Reference proteome</keyword>
<dbReference type="InParanoid" id="F0XRP1"/>
<feature type="compositionally biased region" description="Polar residues" evidence="2">
    <location>
        <begin position="365"/>
        <end position="380"/>
    </location>
</feature>
<dbReference type="GeneID" id="25981490"/>
<dbReference type="HOGENOM" id="CLU_041705_1_0_1"/>
<reference evidence="3 4" key="1">
    <citation type="journal article" date="2011" name="Proc. Natl. Acad. Sci. U.S.A.">
        <title>Genome and transcriptome analyses of the mountain pine beetle-fungal symbiont Grosmannia clavigera, a lodgepole pine pathogen.</title>
        <authorList>
            <person name="DiGuistini S."/>
            <person name="Wang Y."/>
            <person name="Liao N.Y."/>
            <person name="Taylor G."/>
            <person name="Tanguay P."/>
            <person name="Feau N."/>
            <person name="Henrissat B."/>
            <person name="Chan S.K."/>
            <person name="Hesse-Orce U."/>
            <person name="Alamouti S.M."/>
            <person name="Tsui C.K.M."/>
            <person name="Docking R.T."/>
            <person name="Levasseur A."/>
            <person name="Haridas S."/>
            <person name="Robertson G."/>
            <person name="Birol I."/>
            <person name="Holt R.A."/>
            <person name="Marra M.A."/>
            <person name="Hamelin R.C."/>
            <person name="Hirst M."/>
            <person name="Jones S.J.M."/>
            <person name="Bohlmann J."/>
            <person name="Breuil C."/>
        </authorList>
    </citation>
    <scope>NUCLEOTIDE SEQUENCE [LARGE SCALE GENOMIC DNA]</scope>
    <source>
        <strain evidence="4">kw1407 / UAMH 11150</strain>
    </source>
</reference>
<dbReference type="eggNOG" id="ENOG502SJVM">
    <property type="taxonomic scope" value="Eukaryota"/>
</dbReference>
<accession>F0XRP1</accession>
<feature type="coiled-coil region" evidence="1">
    <location>
        <begin position="239"/>
        <end position="298"/>
    </location>
</feature>
<evidence type="ECO:0000256" key="1">
    <source>
        <dbReference type="SAM" id="Coils"/>
    </source>
</evidence>
<protein>
    <submittedName>
        <fullName evidence="3">Uncharacterized protein</fullName>
    </submittedName>
</protein>
<proteinExistence type="predicted"/>
<dbReference type="OrthoDB" id="5396360at2759"/>
<dbReference type="EMBL" id="GL629990">
    <property type="protein sequence ID" value="EFW99528.1"/>
    <property type="molecule type" value="Genomic_DNA"/>
</dbReference>